<keyword evidence="1" id="KW-0805">Transcription regulation</keyword>
<dbReference type="SUPFAM" id="SSF46689">
    <property type="entry name" value="Homeodomain-like"/>
    <property type="match status" value="1"/>
</dbReference>
<dbReference type="PANTHER" id="PTHR30055:SF238">
    <property type="entry name" value="MYCOFACTOCIN BIOSYNTHESIS TRANSCRIPTIONAL REGULATOR MFTR-RELATED"/>
    <property type="match status" value="1"/>
</dbReference>
<dbReference type="PANTHER" id="PTHR30055">
    <property type="entry name" value="HTH-TYPE TRANSCRIPTIONAL REGULATOR RUTR"/>
    <property type="match status" value="1"/>
</dbReference>
<evidence type="ECO:0000313" key="6">
    <source>
        <dbReference type="EMBL" id="GIJ72763.1"/>
    </source>
</evidence>
<dbReference type="PROSITE" id="PS01081">
    <property type="entry name" value="HTH_TETR_1"/>
    <property type="match status" value="1"/>
</dbReference>
<dbReference type="GO" id="GO:0000976">
    <property type="term" value="F:transcription cis-regulatory region binding"/>
    <property type="evidence" value="ECO:0007669"/>
    <property type="project" value="TreeGrafter"/>
</dbReference>
<feature type="domain" description="HTH tetR-type" evidence="5">
    <location>
        <begin position="12"/>
        <end position="72"/>
    </location>
</feature>
<name>A0A8J4EFL3_9ACTN</name>
<evidence type="ECO:0000256" key="4">
    <source>
        <dbReference type="PROSITE-ProRule" id="PRU00335"/>
    </source>
</evidence>
<dbReference type="PRINTS" id="PR00455">
    <property type="entry name" value="HTHTETR"/>
</dbReference>
<dbReference type="InterPro" id="IPR050109">
    <property type="entry name" value="HTH-type_TetR-like_transc_reg"/>
</dbReference>
<dbReference type="GO" id="GO:0003700">
    <property type="term" value="F:DNA-binding transcription factor activity"/>
    <property type="evidence" value="ECO:0007669"/>
    <property type="project" value="TreeGrafter"/>
</dbReference>
<evidence type="ECO:0000256" key="1">
    <source>
        <dbReference type="ARBA" id="ARBA00023015"/>
    </source>
</evidence>
<dbReference type="Proteomes" id="UP000635606">
    <property type="component" value="Unassembled WGS sequence"/>
</dbReference>
<keyword evidence="7" id="KW-1185">Reference proteome</keyword>
<evidence type="ECO:0000259" key="5">
    <source>
        <dbReference type="PROSITE" id="PS50977"/>
    </source>
</evidence>
<proteinExistence type="predicted"/>
<dbReference type="AlphaFoldDB" id="A0A8J4EFL3"/>
<evidence type="ECO:0000313" key="7">
    <source>
        <dbReference type="Proteomes" id="UP000635606"/>
    </source>
</evidence>
<dbReference type="Pfam" id="PF00440">
    <property type="entry name" value="TetR_N"/>
    <property type="match status" value="1"/>
</dbReference>
<dbReference type="Gene3D" id="1.10.357.10">
    <property type="entry name" value="Tetracycline Repressor, domain 2"/>
    <property type="match status" value="1"/>
</dbReference>
<protein>
    <submittedName>
        <fullName evidence="6">TetR family transcriptional regulator</fullName>
    </submittedName>
</protein>
<dbReference type="InterPro" id="IPR001647">
    <property type="entry name" value="HTH_TetR"/>
</dbReference>
<dbReference type="RefSeq" id="WP_203932610.1">
    <property type="nucleotide sequence ID" value="NZ_BOPH01000105.1"/>
</dbReference>
<organism evidence="6 7">
    <name type="scientific">Virgisporangium ochraceum</name>
    <dbReference type="NCBI Taxonomy" id="65505"/>
    <lineage>
        <taxon>Bacteria</taxon>
        <taxon>Bacillati</taxon>
        <taxon>Actinomycetota</taxon>
        <taxon>Actinomycetes</taxon>
        <taxon>Micromonosporales</taxon>
        <taxon>Micromonosporaceae</taxon>
        <taxon>Virgisporangium</taxon>
    </lineage>
</organism>
<feature type="DNA-binding region" description="H-T-H motif" evidence="4">
    <location>
        <begin position="35"/>
        <end position="54"/>
    </location>
</feature>
<sequence>MTDPGLRARKQQRAREQIVEAAYALFAERGFDAVTVTDIAARAEVGRTTFFRYFGDKREVVFADEQRHAERMAVVGAAGGPPVDSLPAALRVVAEVVLAVSDDVVGDPARYGVYTRLLAAHPELADRMRRKLDHLTDELANLLTGRGADREIAALAAGLGIGCFLTAYRLAGDDATALLPALRRAFDRLHALASDCP</sequence>
<gene>
    <name evidence="6" type="ORF">Voc01_076800</name>
</gene>
<evidence type="ECO:0000256" key="2">
    <source>
        <dbReference type="ARBA" id="ARBA00023125"/>
    </source>
</evidence>
<reference evidence="6" key="1">
    <citation type="submission" date="2021-01" db="EMBL/GenBank/DDBJ databases">
        <title>Whole genome shotgun sequence of Virgisporangium ochraceum NBRC 16418.</title>
        <authorList>
            <person name="Komaki H."/>
            <person name="Tamura T."/>
        </authorList>
    </citation>
    <scope>NUCLEOTIDE SEQUENCE</scope>
    <source>
        <strain evidence="6">NBRC 16418</strain>
    </source>
</reference>
<accession>A0A8J4EFL3</accession>
<dbReference type="PROSITE" id="PS50977">
    <property type="entry name" value="HTH_TETR_2"/>
    <property type="match status" value="1"/>
</dbReference>
<dbReference type="EMBL" id="BOPH01000105">
    <property type="protein sequence ID" value="GIJ72763.1"/>
    <property type="molecule type" value="Genomic_DNA"/>
</dbReference>
<dbReference type="InterPro" id="IPR009057">
    <property type="entry name" value="Homeodomain-like_sf"/>
</dbReference>
<evidence type="ECO:0000256" key="3">
    <source>
        <dbReference type="ARBA" id="ARBA00023163"/>
    </source>
</evidence>
<keyword evidence="3" id="KW-0804">Transcription</keyword>
<comment type="caution">
    <text evidence="6">The sequence shown here is derived from an EMBL/GenBank/DDBJ whole genome shotgun (WGS) entry which is preliminary data.</text>
</comment>
<keyword evidence="2 4" id="KW-0238">DNA-binding</keyword>
<dbReference type="InterPro" id="IPR023772">
    <property type="entry name" value="DNA-bd_HTH_TetR-type_CS"/>
</dbReference>